<dbReference type="GeneID" id="13725818"/>
<organism evidence="1 2">
    <name type="scientific">Candidatus Nitrosopumilus koreensis AR1</name>
    <dbReference type="NCBI Taxonomy" id="1229908"/>
    <lineage>
        <taxon>Archaea</taxon>
        <taxon>Nitrososphaerota</taxon>
        <taxon>Nitrososphaeria</taxon>
        <taxon>Nitrosopumilales</taxon>
        <taxon>Nitrosopumilaceae</taxon>
        <taxon>Nitrosopumilus</taxon>
    </lineage>
</organism>
<dbReference type="STRING" id="1229908.NKOR_01835"/>
<accession>K0B2L6</accession>
<dbReference type="EMBL" id="CP003842">
    <property type="protein sequence ID" value="AFS80273.1"/>
    <property type="molecule type" value="Genomic_DNA"/>
</dbReference>
<dbReference type="RefSeq" id="WP_014962662.1">
    <property type="nucleotide sequence ID" value="NC_018655.1"/>
</dbReference>
<gene>
    <name evidence="1" type="ORF">NKOR_01835</name>
</gene>
<keyword evidence="2" id="KW-1185">Reference proteome</keyword>
<dbReference type="HOGENOM" id="CLU_2911310_0_0_2"/>
<dbReference type="PATRIC" id="fig|1229908.8.peg.388"/>
<dbReference type="Proteomes" id="UP000006101">
    <property type="component" value="Chromosome"/>
</dbReference>
<sequence length="61" mass="7005">MSTTLAWSQNETRQLEPQKILVESMPVKESKKLSVNSSLLGSIRDCTWEDLRGLTFTFEDE</sequence>
<evidence type="ECO:0000313" key="1">
    <source>
        <dbReference type="EMBL" id="AFS80273.1"/>
    </source>
</evidence>
<reference evidence="1 2" key="1">
    <citation type="journal article" date="2012" name="J. Bacteriol.">
        <title>Draft Genome Sequence of an Ammonia-Oxidizing Archaeon, "Candidatus Nitrosopumilus koreensis" AR1, from Marine Sediment.</title>
        <authorList>
            <person name="Park S.J."/>
            <person name="Kim J.G."/>
            <person name="Jung M.Y."/>
            <person name="Kim S.J."/>
            <person name="Cha I.T."/>
            <person name="Kwon K."/>
            <person name="Lee J.H."/>
            <person name="Rhee S.K."/>
        </authorList>
    </citation>
    <scope>NUCLEOTIDE SEQUENCE [LARGE SCALE GENOMIC DNA]</scope>
    <source>
        <strain evidence="1 2">AR1</strain>
    </source>
</reference>
<dbReference type="KEGG" id="nkr:NKOR_01835"/>
<name>K0B2L6_9ARCH</name>
<evidence type="ECO:0000313" key="2">
    <source>
        <dbReference type="Proteomes" id="UP000006101"/>
    </source>
</evidence>
<protein>
    <submittedName>
        <fullName evidence="1">Uncharacterized protein</fullName>
    </submittedName>
</protein>
<proteinExistence type="predicted"/>
<dbReference type="AlphaFoldDB" id="K0B2L6"/>